<feature type="region of interest" description="Disordered" evidence="1">
    <location>
        <begin position="55"/>
        <end position="75"/>
    </location>
</feature>
<dbReference type="OrthoDB" id="3256444at2759"/>
<reference evidence="3" key="2">
    <citation type="submission" date="2015-01" db="EMBL/GenBank/DDBJ databases">
        <title>Evolutionary Origins and Diversification of the Mycorrhizal Mutualists.</title>
        <authorList>
            <consortium name="DOE Joint Genome Institute"/>
            <consortium name="Mycorrhizal Genomics Consortium"/>
            <person name="Kohler A."/>
            <person name="Kuo A."/>
            <person name="Nagy L.G."/>
            <person name="Floudas D."/>
            <person name="Copeland A."/>
            <person name="Barry K.W."/>
            <person name="Cichocki N."/>
            <person name="Veneault-Fourrey C."/>
            <person name="LaButti K."/>
            <person name="Lindquist E.A."/>
            <person name="Lipzen A."/>
            <person name="Lundell T."/>
            <person name="Morin E."/>
            <person name="Murat C."/>
            <person name="Riley R."/>
            <person name="Ohm R."/>
            <person name="Sun H."/>
            <person name="Tunlid A."/>
            <person name="Henrissat B."/>
            <person name="Grigoriev I.V."/>
            <person name="Hibbett D.S."/>
            <person name="Martin F."/>
        </authorList>
    </citation>
    <scope>NUCLEOTIDE SEQUENCE [LARGE SCALE GENOMIC DNA]</scope>
    <source>
        <strain evidence="3">h7</strain>
    </source>
</reference>
<dbReference type="AlphaFoldDB" id="A0A0C2YMP7"/>
<evidence type="ECO:0000313" key="2">
    <source>
        <dbReference type="EMBL" id="KIM42287.1"/>
    </source>
</evidence>
<dbReference type="Proteomes" id="UP000053424">
    <property type="component" value="Unassembled WGS sequence"/>
</dbReference>
<protein>
    <submittedName>
        <fullName evidence="2">Uncharacterized protein</fullName>
    </submittedName>
</protein>
<reference evidence="2 3" key="1">
    <citation type="submission" date="2014-04" db="EMBL/GenBank/DDBJ databases">
        <authorList>
            <consortium name="DOE Joint Genome Institute"/>
            <person name="Kuo A."/>
            <person name="Gay G."/>
            <person name="Dore J."/>
            <person name="Kohler A."/>
            <person name="Nagy L.G."/>
            <person name="Floudas D."/>
            <person name="Copeland A."/>
            <person name="Barry K.W."/>
            <person name="Cichocki N."/>
            <person name="Veneault-Fourrey C."/>
            <person name="LaButti K."/>
            <person name="Lindquist E.A."/>
            <person name="Lipzen A."/>
            <person name="Lundell T."/>
            <person name="Morin E."/>
            <person name="Murat C."/>
            <person name="Sun H."/>
            <person name="Tunlid A."/>
            <person name="Henrissat B."/>
            <person name="Grigoriev I.V."/>
            <person name="Hibbett D.S."/>
            <person name="Martin F."/>
            <person name="Nordberg H.P."/>
            <person name="Cantor M.N."/>
            <person name="Hua S.X."/>
        </authorList>
    </citation>
    <scope>NUCLEOTIDE SEQUENCE [LARGE SCALE GENOMIC DNA]</scope>
    <source>
        <strain evidence="3">h7</strain>
    </source>
</reference>
<evidence type="ECO:0000256" key="1">
    <source>
        <dbReference type="SAM" id="MobiDB-lite"/>
    </source>
</evidence>
<dbReference type="HOGENOM" id="CLU_1563061_0_0_1"/>
<name>A0A0C2YMP7_HEBCY</name>
<organism evidence="2 3">
    <name type="scientific">Hebeloma cylindrosporum</name>
    <dbReference type="NCBI Taxonomy" id="76867"/>
    <lineage>
        <taxon>Eukaryota</taxon>
        <taxon>Fungi</taxon>
        <taxon>Dikarya</taxon>
        <taxon>Basidiomycota</taxon>
        <taxon>Agaricomycotina</taxon>
        <taxon>Agaricomycetes</taxon>
        <taxon>Agaricomycetidae</taxon>
        <taxon>Agaricales</taxon>
        <taxon>Agaricineae</taxon>
        <taxon>Hymenogastraceae</taxon>
        <taxon>Hebeloma</taxon>
    </lineage>
</organism>
<evidence type="ECO:0000313" key="3">
    <source>
        <dbReference type="Proteomes" id="UP000053424"/>
    </source>
</evidence>
<sequence>MNSTRTMISLNSMKRLHLRLRNRHRHQRAAILSLMLRVNVVHSALTVRSPGVMLQMENPNKGGSGPIRKSRKSSIVANDDVDSDGMYYDVHVQGIEDSHDDSESESGLGAQEIFYKAAIQWLIETNQPLQALNHPSFKKMISIAARADRDIKFPSRDEIRQAIMERRGHVE</sequence>
<keyword evidence="3" id="KW-1185">Reference proteome</keyword>
<dbReference type="EMBL" id="KN831778">
    <property type="protein sequence ID" value="KIM42287.1"/>
    <property type="molecule type" value="Genomic_DNA"/>
</dbReference>
<accession>A0A0C2YMP7</accession>
<gene>
    <name evidence="2" type="ORF">M413DRAFT_130441</name>
</gene>
<proteinExistence type="predicted"/>